<keyword evidence="3" id="KW-1185">Reference proteome</keyword>
<reference evidence="2 3" key="1">
    <citation type="submission" date="2020-03" db="EMBL/GenBank/DDBJ databases">
        <title>Dissostichus mawsoni Genome sequencing and assembly.</title>
        <authorList>
            <person name="Park H."/>
        </authorList>
    </citation>
    <scope>NUCLEOTIDE SEQUENCE [LARGE SCALE GENOMIC DNA]</scope>
    <source>
        <strain evidence="2">DM0001</strain>
        <tissue evidence="2">Muscle</tissue>
    </source>
</reference>
<feature type="region of interest" description="Disordered" evidence="1">
    <location>
        <begin position="1"/>
        <end position="55"/>
    </location>
</feature>
<comment type="caution">
    <text evidence="2">The sequence shown here is derived from an EMBL/GenBank/DDBJ whole genome shotgun (WGS) entry which is preliminary data.</text>
</comment>
<accession>A0A7J5Z1P1</accession>
<evidence type="ECO:0000313" key="3">
    <source>
        <dbReference type="Proteomes" id="UP000518266"/>
    </source>
</evidence>
<evidence type="ECO:0000313" key="2">
    <source>
        <dbReference type="EMBL" id="KAF3854228.1"/>
    </source>
</evidence>
<feature type="compositionally biased region" description="Low complexity" evidence="1">
    <location>
        <begin position="41"/>
        <end position="51"/>
    </location>
</feature>
<dbReference type="EMBL" id="JAAKFY010000007">
    <property type="protein sequence ID" value="KAF3854228.1"/>
    <property type="molecule type" value="Genomic_DNA"/>
</dbReference>
<organism evidence="2 3">
    <name type="scientific">Dissostichus mawsoni</name>
    <name type="common">Antarctic cod</name>
    <dbReference type="NCBI Taxonomy" id="36200"/>
    <lineage>
        <taxon>Eukaryota</taxon>
        <taxon>Metazoa</taxon>
        <taxon>Chordata</taxon>
        <taxon>Craniata</taxon>
        <taxon>Vertebrata</taxon>
        <taxon>Euteleostomi</taxon>
        <taxon>Actinopterygii</taxon>
        <taxon>Neopterygii</taxon>
        <taxon>Teleostei</taxon>
        <taxon>Neoteleostei</taxon>
        <taxon>Acanthomorphata</taxon>
        <taxon>Eupercaria</taxon>
        <taxon>Perciformes</taxon>
        <taxon>Notothenioidei</taxon>
        <taxon>Nototheniidae</taxon>
        <taxon>Dissostichus</taxon>
    </lineage>
</organism>
<gene>
    <name evidence="2" type="ORF">F7725_022283</name>
</gene>
<proteinExistence type="predicted"/>
<protein>
    <submittedName>
        <fullName evidence="2">Uncharacterized protein</fullName>
    </submittedName>
</protein>
<dbReference type="Proteomes" id="UP000518266">
    <property type="component" value="Unassembled WGS sequence"/>
</dbReference>
<evidence type="ECO:0000256" key="1">
    <source>
        <dbReference type="SAM" id="MobiDB-lite"/>
    </source>
</evidence>
<feature type="region of interest" description="Disordered" evidence="1">
    <location>
        <begin position="72"/>
        <end position="93"/>
    </location>
</feature>
<name>A0A7J5Z1P1_DISMA</name>
<sequence>MKGPFLSSAEENAPPPPSSFHSSPYERSLKGLHLPHPPSSSSPLPDMLRSSQASSGQPSILYLDAGLSVTSVKPPMALTGEERKQIGGRTRRKKTNKWRIVSVWLTAPGDASQTPKRIL</sequence>
<dbReference type="AlphaFoldDB" id="A0A7J5Z1P1"/>